<keyword evidence="4" id="KW-0378">Hydrolase</keyword>
<dbReference type="InterPro" id="IPR050925">
    <property type="entry name" value="Rhomboid_protease_S54"/>
</dbReference>
<feature type="transmembrane region" description="Helical" evidence="7">
    <location>
        <begin position="180"/>
        <end position="198"/>
    </location>
</feature>
<protein>
    <submittedName>
        <fullName evidence="9">Rhomboid family intramembrane serine protease</fullName>
    </submittedName>
</protein>
<keyword evidence="10" id="KW-1185">Reference proteome</keyword>
<sequence>MSNAHEETEEYAAPPRDKTGAYDGAPFTLFVTVACVLVFIGEVWLSLVVHEMDWSQLASIVFGISPGVALTFGANNATSTLYEGRIDTLVASCFVHYGLLHLLFNLYAIRQVGPFLEHEVGTGRTSVLYVGSGIVGSMVSALYYGWYAQSQAVGAGASGAVCGLIGGAFIVGFRTQGWRSPLMMMMGIWLIITFVLGSRNDIAFIDNAAHGGGAVAGALIATVWRRGAEPTILRRISTSVAVAVVVAAAIAVVYFDFTRPFATMDVRQRLAFAQQAVHLGACDEAWAAVRTARRTTPRAPEVLQTVQYVRAHCGHDPHVPLDGSGASR</sequence>
<dbReference type="GO" id="GO:0008233">
    <property type="term" value="F:peptidase activity"/>
    <property type="evidence" value="ECO:0007669"/>
    <property type="project" value="UniProtKB-KW"/>
</dbReference>
<dbReference type="RefSeq" id="WP_394848168.1">
    <property type="nucleotide sequence ID" value="NZ_CP089982.1"/>
</dbReference>
<dbReference type="PANTHER" id="PTHR43731:SF14">
    <property type="entry name" value="PRESENILIN-ASSOCIATED RHOMBOID-LIKE PROTEIN, MITOCHONDRIAL"/>
    <property type="match status" value="1"/>
</dbReference>
<feature type="transmembrane region" description="Helical" evidence="7">
    <location>
        <begin position="236"/>
        <end position="255"/>
    </location>
</feature>
<reference evidence="9 10" key="1">
    <citation type="submission" date="2021-12" db="EMBL/GenBank/DDBJ databases">
        <title>Discovery of the Pendulisporaceae a myxobacterial family with distinct sporulation behavior and unique specialized metabolism.</title>
        <authorList>
            <person name="Garcia R."/>
            <person name="Popoff A."/>
            <person name="Bader C.D."/>
            <person name="Loehr J."/>
            <person name="Walesch S."/>
            <person name="Walt C."/>
            <person name="Boldt J."/>
            <person name="Bunk B."/>
            <person name="Haeckl F.J.F.P.J."/>
            <person name="Gunesch A.P."/>
            <person name="Birkelbach J."/>
            <person name="Nuebel U."/>
            <person name="Pietschmann T."/>
            <person name="Bach T."/>
            <person name="Mueller R."/>
        </authorList>
    </citation>
    <scope>NUCLEOTIDE SEQUENCE [LARGE SCALE GENOMIC DNA]</scope>
    <source>
        <strain evidence="9 10">MSr12523</strain>
    </source>
</reference>
<dbReference type="PANTHER" id="PTHR43731">
    <property type="entry name" value="RHOMBOID PROTEASE"/>
    <property type="match status" value="1"/>
</dbReference>
<feature type="transmembrane region" description="Helical" evidence="7">
    <location>
        <begin position="89"/>
        <end position="107"/>
    </location>
</feature>
<dbReference type="InterPro" id="IPR022764">
    <property type="entry name" value="Peptidase_S54_rhomboid_dom"/>
</dbReference>
<keyword evidence="6 7" id="KW-0472">Membrane</keyword>
<keyword evidence="3 7" id="KW-0812">Transmembrane</keyword>
<feature type="transmembrane region" description="Helical" evidence="7">
    <location>
        <begin position="204"/>
        <end position="224"/>
    </location>
</feature>
<dbReference type="InterPro" id="IPR035952">
    <property type="entry name" value="Rhomboid-like_sf"/>
</dbReference>
<gene>
    <name evidence="9" type="ORF">LZC95_11965</name>
</gene>
<dbReference type="SUPFAM" id="SSF144091">
    <property type="entry name" value="Rhomboid-like"/>
    <property type="match status" value="1"/>
</dbReference>
<proteinExistence type="inferred from homology"/>
<keyword evidence="9" id="KW-0645">Protease</keyword>
<dbReference type="Proteomes" id="UP001379533">
    <property type="component" value="Chromosome"/>
</dbReference>
<organism evidence="9 10">
    <name type="scientific">Pendulispora brunnea</name>
    <dbReference type="NCBI Taxonomy" id="2905690"/>
    <lineage>
        <taxon>Bacteria</taxon>
        <taxon>Pseudomonadati</taxon>
        <taxon>Myxococcota</taxon>
        <taxon>Myxococcia</taxon>
        <taxon>Myxococcales</taxon>
        <taxon>Sorangiineae</taxon>
        <taxon>Pendulisporaceae</taxon>
        <taxon>Pendulispora</taxon>
    </lineage>
</organism>
<evidence type="ECO:0000256" key="6">
    <source>
        <dbReference type="ARBA" id="ARBA00023136"/>
    </source>
</evidence>
<comment type="subcellular location">
    <subcellularLocation>
        <location evidence="1">Membrane</location>
        <topology evidence="1">Multi-pass membrane protein</topology>
    </subcellularLocation>
</comment>
<feature type="transmembrane region" description="Helical" evidence="7">
    <location>
        <begin position="152"/>
        <end position="173"/>
    </location>
</feature>
<evidence type="ECO:0000256" key="7">
    <source>
        <dbReference type="SAM" id="Phobius"/>
    </source>
</evidence>
<evidence type="ECO:0000313" key="10">
    <source>
        <dbReference type="Proteomes" id="UP001379533"/>
    </source>
</evidence>
<evidence type="ECO:0000313" key="9">
    <source>
        <dbReference type="EMBL" id="WXA97546.1"/>
    </source>
</evidence>
<dbReference type="Pfam" id="PF01694">
    <property type="entry name" value="Rhomboid"/>
    <property type="match status" value="1"/>
</dbReference>
<name>A0ABZ2KFS2_9BACT</name>
<keyword evidence="5 7" id="KW-1133">Transmembrane helix</keyword>
<evidence type="ECO:0000256" key="3">
    <source>
        <dbReference type="ARBA" id="ARBA00022692"/>
    </source>
</evidence>
<feature type="transmembrane region" description="Helical" evidence="7">
    <location>
        <begin position="127"/>
        <end position="146"/>
    </location>
</feature>
<dbReference type="EMBL" id="CP089982">
    <property type="protein sequence ID" value="WXA97546.1"/>
    <property type="molecule type" value="Genomic_DNA"/>
</dbReference>
<evidence type="ECO:0000259" key="8">
    <source>
        <dbReference type="Pfam" id="PF01694"/>
    </source>
</evidence>
<feature type="transmembrane region" description="Helical" evidence="7">
    <location>
        <begin position="24"/>
        <end position="45"/>
    </location>
</feature>
<evidence type="ECO:0000256" key="2">
    <source>
        <dbReference type="ARBA" id="ARBA00009045"/>
    </source>
</evidence>
<feature type="domain" description="Peptidase S54 rhomboid" evidence="8">
    <location>
        <begin position="88"/>
        <end position="224"/>
    </location>
</feature>
<evidence type="ECO:0000256" key="1">
    <source>
        <dbReference type="ARBA" id="ARBA00004141"/>
    </source>
</evidence>
<dbReference type="GO" id="GO:0006508">
    <property type="term" value="P:proteolysis"/>
    <property type="evidence" value="ECO:0007669"/>
    <property type="project" value="UniProtKB-KW"/>
</dbReference>
<comment type="similarity">
    <text evidence="2">Belongs to the peptidase S54 family.</text>
</comment>
<dbReference type="Gene3D" id="1.20.1540.10">
    <property type="entry name" value="Rhomboid-like"/>
    <property type="match status" value="1"/>
</dbReference>
<accession>A0ABZ2KFS2</accession>
<evidence type="ECO:0000256" key="5">
    <source>
        <dbReference type="ARBA" id="ARBA00022989"/>
    </source>
</evidence>
<feature type="transmembrane region" description="Helical" evidence="7">
    <location>
        <begin position="57"/>
        <end position="77"/>
    </location>
</feature>
<evidence type="ECO:0000256" key="4">
    <source>
        <dbReference type="ARBA" id="ARBA00022801"/>
    </source>
</evidence>